<sequence>MAVHVDIVDGAGGRLTADGWQFTRVATVTGV</sequence>
<feature type="non-terminal residue" evidence="1">
    <location>
        <position position="31"/>
    </location>
</feature>
<name>X1JX00_9ZZZZ</name>
<accession>X1JX00</accession>
<protein>
    <submittedName>
        <fullName evidence="1">Uncharacterized protein</fullName>
    </submittedName>
</protein>
<proteinExistence type="predicted"/>
<comment type="caution">
    <text evidence="1">The sequence shown here is derived from an EMBL/GenBank/DDBJ whole genome shotgun (WGS) entry which is preliminary data.</text>
</comment>
<dbReference type="AlphaFoldDB" id="X1JX00"/>
<evidence type="ECO:0000313" key="1">
    <source>
        <dbReference type="EMBL" id="GAH82789.1"/>
    </source>
</evidence>
<reference evidence="1" key="1">
    <citation type="journal article" date="2014" name="Front. Microbiol.">
        <title>High frequency of phylogenetically diverse reductive dehalogenase-homologous genes in deep subseafloor sedimentary metagenomes.</title>
        <authorList>
            <person name="Kawai M."/>
            <person name="Futagami T."/>
            <person name="Toyoda A."/>
            <person name="Takaki Y."/>
            <person name="Nishi S."/>
            <person name="Hori S."/>
            <person name="Arai W."/>
            <person name="Tsubouchi T."/>
            <person name="Morono Y."/>
            <person name="Uchiyama I."/>
            <person name="Ito T."/>
            <person name="Fujiyama A."/>
            <person name="Inagaki F."/>
            <person name="Takami H."/>
        </authorList>
    </citation>
    <scope>NUCLEOTIDE SEQUENCE</scope>
    <source>
        <strain evidence="1">Expedition CK06-06</strain>
    </source>
</reference>
<dbReference type="EMBL" id="BARU01040911">
    <property type="protein sequence ID" value="GAH82789.1"/>
    <property type="molecule type" value="Genomic_DNA"/>
</dbReference>
<gene>
    <name evidence="1" type="ORF">S03H2_63185</name>
</gene>
<organism evidence="1">
    <name type="scientific">marine sediment metagenome</name>
    <dbReference type="NCBI Taxonomy" id="412755"/>
    <lineage>
        <taxon>unclassified sequences</taxon>
        <taxon>metagenomes</taxon>
        <taxon>ecological metagenomes</taxon>
    </lineage>
</organism>